<dbReference type="AlphaFoldDB" id="A0A512M6H1"/>
<dbReference type="Proteomes" id="UP000321577">
    <property type="component" value="Unassembled WGS sequence"/>
</dbReference>
<proteinExistence type="predicted"/>
<dbReference type="Gene3D" id="3.40.50.1820">
    <property type="entry name" value="alpha/beta hydrolase"/>
    <property type="match status" value="1"/>
</dbReference>
<accession>A0A512M6H1</accession>
<dbReference type="OrthoDB" id="9770528at2"/>
<protein>
    <submittedName>
        <fullName evidence="4">Cephalosporin deacetylase</fullName>
    </submittedName>
</protein>
<gene>
    <name evidence="4" type="ORF">BGE01nite_16230</name>
</gene>
<feature type="chain" id="PRO_5022113101" evidence="2">
    <location>
        <begin position="20"/>
        <end position="431"/>
    </location>
</feature>
<feature type="domain" description="Acetyl xylan esterase" evidence="3">
    <location>
        <begin position="123"/>
        <end position="410"/>
    </location>
</feature>
<evidence type="ECO:0000256" key="2">
    <source>
        <dbReference type="SAM" id="SignalP"/>
    </source>
</evidence>
<dbReference type="RefSeq" id="WP_146849936.1">
    <property type="nucleotide sequence ID" value="NZ_BKAG01000009.1"/>
</dbReference>
<evidence type="ECO:0000256" key="1">
    <source>
        <dbReference type="PIRSR" id="PIRSR639069-1"/>
    </source>
</evidence>
<dbReference type="InterPro" id="IPR008391">
    <property type="entry name" value="AXE1_dom"/>
</dbReference>
<evidence type="ECO:0000313" key="5">
    <source>
        <dbReference type="Proteomes" id="UP000321577"/>
    </source>
</evidence>
<dbReference type="Pfam" id="PF05448">
    <property type="entry name" value="AXE1"/>
    <property type="match status" value="1"/>
</dbReference>
<dbReference type="GO" id="GO:0005976">
    <property type="term" value="P:polysaccharide metabolic process"/>
    <property type="evidence" value="ECO:0007669"/>
    <property type="project" value="TreeGrafter"/>
</dbReference>
<keyword evidence="2" id="KW-0732">Signal</keyword>
<dbReference type="InterPro" id="IPR039069">
    <property type="entry name" value="CE7"/>
</dbReference>
<dbReference type="InterPro" id="IPR029058">
    <property type="entry name" value="AB_hydrolase_fold"/>
</dbReference>
<keyword evidence="5" id="KW-1185">Reference proteome</keyword>
<dbReference type="PANTHER" id="PTHR40111:SF1">
    <property type="entry name" value="CEPHALOSPORIN-C DEACETYLASE"/>
    <property type="match status" value="1"/>
</dbReference>
<sequence>MFSRRSLLALTLASSSVFAQQPAAKAPALTLKVVTDRADAIYHAGDTATFQIESSDASLTTVSANVSEDGWKPQPAQNVSLTQGKGTLSVKLTKPGFTLVRITAPKTTVSAMASAACDPAEIKPSLPVPDDFDSFWSAQKAALAKVPVKFALTQVATQAKTADAFDAQIDCLGAPVSGYYGRPKDAKAKSHPAILFVHGAGVGGSNLGSTYWAEKEGGMLALDINAHGLPNGKPAEFYKEQEKGALKDYRYVGRSDRETNYFKGMFLRLVRAIDFLTAQPEWDGKTVIVYGSSQGGFQAFAAGALDERVTYICAGVPAGCDHTGISVDRINGWPKLVTITDGKPNEAELQTARYFDNVNFAQRCHAKGAAVTVGFIDTVCPPTSVYAAYNALTVPKQIHIDTLSGHTSTPGASKFMQEAAFAHVREMKAGR</sequence>
<organism evidence="4 5">
    <name type="scientific">Brevifollis gellanilyticus</name>
    <dbReference type="NCBI Taxonomy" id="748831"/>
    <lineage>
        <taxon>Bacteria</taxon>
        <taxon>Pseudomonadati</taxon>
        <taxon>Verrucomicrobiota</taxon>
        <taxon>Verrucomicrobiia</taxon>
        <taxon>Verrucomicrobiales</taxon>
        <taxon>Verrucomicrobiaceae</taxon>
    </lineage>
</organism>
<dbReference type="GO" id="GO:0052689">
    <property type="term" value="F:carboxylic ester hydrolase activity"/>
    <property type="evidence" value="ECO:0007669"/>
    <property type="project" value="TreeGrafter"/>
</dbReference>
<name>A0A512M6H1_9BACT</name>
<evidence type="ECO:0000259" key="3">
    <source>
        <dbReference type="Pfam" id="PF05448"/>
    </source>
</evidence>
<feature type="active site" description="Charge relay system" evidence="1">
    <location>
        <position position="377"/>
    </location>
</feature>
<feature type="active site" description="Charge relay system" evidence="1">
    <location>
        <position position="406"/>
    </location>
</feature>
<feature type="signal peptide" evidence="2">
    <location>
        <begin position="1"/>
        <end position="19"/>
    </location>
</feature>
<reference evidence="4 5" key="1">
    <citation type="submission" date="2019-07" db="EMBL/GenBank/DDBJ databases">
        <title>Whole genome shotgun sequence of Brevifollis gellanilyticus NBRC 108608.</title>
        <authorList>
            <person name="Hosoyama A."/>
            <person name="Uohara A."/>
            <person name="Ohji S."/>
            <person name="Ichikawa N."/>
        </authorList>
    </citation>
    <scope>NUCLEOTIDE SEQUENCE [LARGE SCALE GENOMIC DNA]</scope>
    <source>
        <strain evidence="4 5">NBRC 108608</strain>
    </source>
</reference>
<dbReference type="PANTHER" id="PTHR40111">
    <property type="entry name" value="CEPHALOSPORIN-C DEACETYLASE"/>
    <property type="match status" value="1"/>
</dbReference>
<comment type="caution">
    <text evidence="4">The sequence shown here is derived from an EMBL/GenBank/DDBJ whole genome shotgun (WGS) entry which is preliminary data.</text>
</comment>
<dbReference type="SUPFAM" id="SSF53474">
    <property type="entry name" value="alpha/beta-Hydrolases"/>
    <property type="match status" value="1"/>
</dbReference>
<dbReference type="EMBL" id="BKAG01000009">
    <property type="protein sequence ID" value="GEP42332.1"/>
    <property type="molecule type" value="Genomic_DNA"/>
</dbReference>
<evidence type="ECO:0000313" key="4">
    <source>
        <dbReference type="EMBL" id="GEP42332.1"/>
    </source>
</evidence>
<feature type="active site" description="Nucleophile" evidence="1">
    <location>
        <position position="293"/>
    </location>
</feature>